<dbReference type="OrthoDB" id="7548346at2759"/>
<sequence>MWLKLQVLNQQKSKTSVHLLQQQFFDYKMDPNDSIAAHITKVETLSKQLKELGSEQSETAIITKILCSLPSSYRNVISAWDSTSKDQRTVNELTARLLKEEALLKQWESGISKQDALLAKGKRKFKQNHKTSIEDKKKKSNCGYCKRRGHWWRECRKRLSEVGKESNDHVNVSATKQASSAFSAELKKISEKPNDNWYLDSGATEHMTSRRDWFTTFEPILNKSHSIRLGDNHEVFAKGKGTVTIHAIVGNEWTPHQMLNVLYVPELKKNLFSIGATTDKGVECRFKGNRVTLWKDNVLKIVGILQAAIKDITNVDSIEVDEFFCEGCAYGKNHRLPFKKDDKKRAELPGELIHADVCGPMSTPSVGKS</sequence>
<dbReference type="Pfam" id="PF22936">
    <property type="entry name" value="Pol_BBD"/>
    <property type="match status" value="1"/>
</dbReference>
<comment type="caution">
    <text evidence="2">The sequence shown here is derived from an EMBL/GenBank/DDBJ whole genome shotgun (WGS) entry which is preliminary data.</text>
</comment>
<dbReference type="STRING" id="1965070.A0A3S3NP32"/>
<evidence type="ECO:0000259" key="1">
    <source>
        <dbReference type="Pfam" id="PF22936"/>
    </source>
</evidence>
<dbReference type="PANTHER" id="PTHR47592:SF31">
    <property type="entry name" value="ZINC FINGER, CCHC-TYPE-RELATED"/>
    <property type="match status" value="1"/>
</dbReference>
<name>A0A3S3NP32_9ACAR</name>
<dbReference type="SUPFAM" id="SSF57756">
    <property type="entry name" value="Retrovirus zinc finger-like domains"/>
    <property type="match status" value="1"/>
</dbReference>
<feature type="domain" description="Retrovirus-related Pol polyprotein from transposon TNT 1-94-like beta-barrel" evidence="1">
    <location>
        <begin position="197"/>
        <end position="282"/>
    </location>
</feature>
<dbReference type="GO" id="GO:0008270">
    <property type="term" value="F:zinc ion binding"/>
    <property type="evidence" value="ECO:0007669"/>
    <property type="project" value="InterPro"/>
</dbReference>
<evidence type="ECO:0000313" key="3">
    <source>
        <dbReference type="Proteomes" id="UP000285301"/>
    </source>
</evidence>
<reference evidence="2 3" key="1">
    <citation type="journal article" date="2018" name="Gigascience">
        <title>Genomes of trombidid mites reveal novel predicted allergens and laterally-transferred genes associated with secondary metabolism.</title>
        <authorList>
            <person name="Dong X."/>
            <person name="Chaisiri K."/>
            <person name="Xia D."/>
            <person name="Armstrong S.D."/>
            <person name="Fang Y."/>
            <person name="Donnelly M.J."/>
            <person name="Kadowaki T."/>
            <person name="McGarry J.W."/>
            <person name="Darby A.C."/>
            <person name="Makepeace B.L."/>
        </authorList>
    </citation>
    <scope>NUCLEOTIDE SEQUENCE [LARGE SCALE GENOMIC DNA]</scope>
    <source>
        <strain evidence="2">UoL-WK</strain>
    </source>
</reference>
<dbReference type="Pfam" id="PF14223">
    <property type="entry name" value="Retrotran_gag_2"/>
    <property type="match status" value="1"/>
</dbReference>
<dbReference type="InterPro" id="IPR054722">
    <property type="entry name" value="PolX-like_BBD"/>
</dbReference>
<organism evidence="2 3">
    <name type="scientific">Dinothrombium tinctorium</name>
    <dbReference type="NCBI Taxonomy" id="1965070"/>
    <lineage>
        <taxon>Eukaryota</taxon>
        <taxon>Metazoa</taxon>
        <taxon>Ecdysozoa</taxon>
        <taxon>Arthropoda</taxon>
        <taxon>Chelicerata</taxon>
        <taxon>Arachnida</taxon>
        <taxon>Acari</taxon>
        <taxon>Acariformes</taxon>
        <taxon>Trombidiformes</taxon>
        <taxon>Prostigmata</taxon>
        <taxon>Anystina</taxon>
        <taxon>Parasitengona</taxon>
        <taxon>Trombidioidea</taxon>
        <taxon>Trombidiidae</taxon>
        <taxon>Dinothrombium</taxon>
    </lineage>
</organism>
<keyword evidence="3" id="KW-1185">Reference proteome</keyword>
<evidence type="ECO:0000313" key="2">
    <source>
        <dbReference type="EMBL" id="RWR98958.1"/>
    </source>
</evidence>
<gene>
    <name evidence="2" type="ORF">B4U79_07810</name>
</gene>
<dbReference type="EMBL" id="NCKU01017627">
    <property type="protein sequence ID" value="RWR98958.1"/>
    <property type="molecule type" value="Genomic_DNA"/>
</dbReference>
<dbReference type="AlphaFoldDB" id="A0A3S3NP32"/>
<accession>A0A3S3NP32</accession>
<dbReference type="GO" id="GO:0003676">
    <property type="term" value="F:nucleic acid binding"/>
    <property type="evidence" value="ECO:0007669"/>
    <property type="project" value="InterPro"/>
</dbReference>
<dbReference type="Proteomes" id="UP000285301">
    <property type="component" value="Unassembled WGS sequence"/>
</dbReference>
<feature type="non-terminal residue" evidence="2">
    <location>
        <position position="369"/>
    </location>
</feature>
<dbReference type="PANTHER" id="PTHR47592">
    <property type="entry name" value="PBF68 PROTEIN"/>
    <property type="match status" value="1"/>
</dbReference>
<protein>
    <submittedName>
        <fullName evidence="2">Integrase core domain protein-like protein</fullName>
    </submittedName>
</protein>
<dbReference type="InterPro" id="IPR036875">
    <property type="entry name" value="Znf_CCHC_sf"/>
</dbReference>
<proteinExistence type="predicted"/>